<dbReference type="EnsemblMetazoa" id="G32666.5">
    <property type="protein sequence ID" value="G32666.5:cds"/>
    <property type="gene ID" value="G32666"/>
</dbReference>
<evidence type="ECO:0000259" key="4">
    <source>
        <dbReference type="PROSITE" id="PS50102"/>
    </source>
</evidence>
<reference evidence="5" key="1">
    <citation type="submission" date="2022-08" db="UniProtKB">
        <authorList>
            <consortium name="EnsemblMetazoa"/>
        </authorList>
    </citation>
    <scope>IDENTIFICATION</scope>
    <source>
        <strain evidence="5">05x7-T-G4-1.051#20</strain>
    </source>
</reference>
<dbReference type="InterPro" id="IPR034203">
    <property type="entry name" value="RBM45_RRM1"/>
</dbReference>
<dbReference type="InterPro" id="IPR035979">
    <property type="entry name" value="RBD_domain_sf"/>
</dbReference>
<dbReference type="SUPFAM" id="SSF54928">
    <property type="entry name" value="RNA-binding domain, RBD"/>
    <property type="match status" value="2"/>
</dbReference>
<feature type="domain" description="RRM" evidence="4">
    <location>
        <begin position="22"/>
        <end position="101"/>
    </location>
</feature>
<dbReference type="CDD" id="cd12366">
    <property type="entry name" value="RRM1_RBM45"/>
    <property type="match status" value="1"/>
</dbReference>
<proteinExistence type="predicted"/>
<feature type="domain" description="RRM" evidence="4">
    <location>
        <begin position="480"/>
        <end position="552"/>
    </location>
</feature>
<evidence type="ECO:0000313" key="6">
    <source>
        <dbReference type="Proteomes" id="UP000005408"/>
    </source>
</evidence>
<dbReference type="PROSITE" id="PS50102">
    <property type="entry name" value="RRM"/>
    <property type="match status" value="3"/>
</dbReference>
<dbReference type="AlphaFoldDB" id="A0A8W8MEV4"/>
<dbReference type="InterPro" id="IPR000504">
    <property type="entry name" value="RRM_dom"/>
</dbReference>
<dbReference type="Pfam" id="PF00076">
    <property type="entry name" value="RRM_1"/>
    <property type="match status" value="3"/>
</dbReference>
<dbReference type="Gene3D" id="3.30.70.330">
    <property type="match status" value="3"/>
</dbReference>
<feature type="region of interest" description="Disordered" evidence="3">
    <location>
        <begin position="392"/>
        <end position="428"/>
    </location>
</feature>
<accession>A0A8W8MEV4</accession>
<keyword evidence="6" id="KW-1185">Reference proteome</keyword>
<dbReference type="InterPro" id="IPR052462">
    <property type="entry name" value="SLIRP/GR-RBP-like"/>
</dbReference>
<feature type="compositionally biased region" description="Basic and acidic residues" evidence="3">
    <location>
        <begin position="184"/>
        <end position="202"/>
    </location>
</feature>
<feature type="compositionally biased region" description="Gly residues" evidence="3">
    <location>
        <begin position="408"/>
        <end position="420"/>
    </location>
</feature>
<keyword evidence="1 2" id="KW-0694">RNA-binding</keyword>
<name>A0A8W8MEV4_MAGGI</name>
<evidence type="ECO:0000256" key="1">
    <source>
        <dbReference type="ARBA" id="ARBA00022884"/>
    </source>
</evidence>
<dbReference type="PANTHER" id="PTHR48027">
    <property type="entry name" value="HETEROGENEOUS NUCLEAR RIBONUCLEOPROTEIN 87F-RELATED"/>
    <property type="match status" value="1"/>
</dbReference>
<dbReference type="GO" id="GO:0003723">
    <property type="term" value="F:RNA binding"/>
    <property type="evidence" value="ECO:0007669"/>
    <property type="project" value="UniProtKB-UniRule"/>
</dbReference>
<feature type="compositionally biased region" description="Basic and acidic residues" evidence="3">
    <location>
        <begin position="231"/>
        <end position="245"/>
    </location>
</feature>
<dbReference type="SMART" id="SM00360">
    <property type="entry name" value="RRM"/>
    <property type="match status" value="4"/>
</dbReference>
<feature type="domain" description="RRM" evidence="4">
    <location>
        <begin position="115"/>
        <end position="178"/>
    </location>
</feature>
<dbReference type="InterPro" id="IPR012677">
    <property type="entry name" value="Nucleotide-bd_a/b_plait_sf"/>
</dbReference>
<evidence type="ECO:0000256" key="3">
    <source>
        <dbReference type="SAM" id="MobiDB-lite"/>
    </source>
</evidence>
<evidence type="ECO:0000256" key="2">
    <source>
        <dbReference type="PROSITE-ProRule" id="PRU00176"/>
    </source>
</evidence>
<evidence type="ECO:0000313" key="5">
    <source>
        <dbReference type="EnsemblMetazoa" id="G32666.5:cds"/>
    </source>
</evidence>
<organism evidence="5 6">
    <name type="scientific">Magallana gigas</name>
    <name type="common">Pacific oyster</name>
    <name type="synonym">Crassostrea gigas</name>
    <dbReference type="NCBI Taxonomy" id="29159"/>
    <lineage>
        <taxon>Eukaryota</taxon>
        <taxon>Metazoa</taxon>
        <taxon>Spiralia</taxon>
        <taxon>Lophotrochozoa</taxon>
        <taxon>Mollusca</taxon>
        <taxon>Bivalvia</taxon>
        <taxon>Autobranchia</taxon>
        <taxon>Pteriomorphia</taxon>
        <taxon>Ostreida</taxon>
        <taxon>Ostreoidea</taxon>
        <taxon>Ostreidae</taxon>
        <taxon>Magallana</taxon>
    </lineage>
</organism>
<protein>
    <recommendedName>
        <fullName evidence="4">RRM domain-containing protein</fullName>
    </recommendedName>
</protein>
<feature type="compositionally biased region" description="Gly residues" evidence="3">
    <location>
        <begin position="204"/>
        <end position="213"/>
    </location>
</feature>
<dbReference type="Proteomes" id="UP000005408">
    <property type="component" value="Unassembled WGS sequence"/>
</dbReference>
<sequence>MAFRPHDKRHREMQEDVKPPNSRLFILCGKGIREDTFRDAFGKFGTVEDIWIVKDRRTMEEKGVVYIKFSKASEAALAMEEMNMKTLPGHPKPLKVLIASSKREGAVRDPREDEKNLRLFVICPKSYSKEDLKKEFEKFGDIDSVMVVSDKHSGERKGFGYVRFHRPYHAALAFENCDPSFKPKFADPKNSERGRERDRDFDLGSGGGYGGGGYDRETNRFGGGYNDFNDYDSRDRGSKRQYESIRGPPRDIYDAYMHEGANSGPPVASAVPVNLRGLSPGSLIRDLVSPAVPVNRGGQTPMDILQSYNTSTMSTRLQITAPIGLTQGYLTRLFSLIPGLEYCDLNETTGVAYARYISPQCANYARDKLNGFEYPIGSRLLVRFADEQRPMEGPPMGTPNMMDTSYGGYPGPRGGGGGGGGPPPDNQNETLRRAAAVLEKAGLNPDTILNTSYNFERVPYCSIPLPPPKQMMPEDTEVAQRLFIVCQPSGIPEKVLRDAFCRMGNLIDVYLLPARNYGYAKFATKECAMKAIQTLHGQNLAGNRLKVLEAEPPRGPEEEEPSKKPRIVTVCDILTDRDHTCGVDKRLEVEDKFLHFKIISMDQSEEWTSGRVSP</sequence>
<feature type="region of interest" description="Disordered" evidence="3">
    <location>
        <begin position="183"/>
        <end position="245"/>
    </location>
</feature>